<gene>
    <name evidence="2" type="ORF">OIDMADRAFT_58528</name>
</gene>
<evidence type="ECO:0000256" key="1">
    <source>
        <dbReference type="SAM" id="SignalP"/>
    </source>
</evidence>
<organism evidence="2 3">
    <name type="scientific">Oidiodendron maius (strain Zn)</name>
    <dbReference type="NCBI Taxonomy" id="913774"/>
    <lineage>
        <taxon>Eukaryota</taxon>
        <taxon>Fungi</taxon>
        <taxon>Dikarya</taxon>
        <taxon>Ascomycota</taxon>
        <taxon>Pezizomycotina</taxon>
        <taxon>Leotiomycetes</taxon>
        <taxon>Leotiomycetes incertae sedis</taxon>
        <taxon>Myxotrichaceae</taxon>
        <taxon>Oidiodendron</taxon>
    </lineage>
</organism>
<keyword evidence="3" id="KW-1185">Reference proteome</keyword>
<feature type="chain" id="PRO_5002162481" evidence="1">
    <location>
        <begin position="18"/>
        <end position="74"/>
    </location>
</feature>
<sequence length="74" mass="8670">MKLSIIFVAAAGMAVLAAPHNTKRAEDVDKTWWKRHDLGKQAENVDKTWWKTYDPGKRGEDVDKTWWKRDDVKE</sequence>
<reference evidence="3" key="2">
    <citation type="submission" date="2015-01" db="EMBL/GenBank/DDBJ databases">
        <title>Evolutionary Origins and Diversification of the Mycorrhizal Mutualists.</title>
        <authorList>
            <consortium name="DOE Joint Genome Institute"/>
            <consortium name="Mycorrhizal Genomics Consortium"/>
            <person name="Kohler A."/>
            <person name="Kuo A."/>
            <person name="Nagy L.G."/>
            <person name="Floudas D."/>
            <person name="Copeland A."/>
            <person name="Barry K.W."/>
            <person name="Cichocki N."/>
            <person name="Veneault-Fourrey C."/>
            <person name="LaButti K."/>
            <person name="Lindquist E.A."/>
            <person name="Lipzen A."/>
            <person name="Lundell T."/>
            <person name="Morin E."/>
            <person name="Murat C."/>
            <person name="Riley R."/>
            <person name="Ohm R."/>
            <person name="Sun H."/>
            <person name="Tunlid A."/>
            <person name="Henrissat B."/>
            <person name="Grigoriev I.V."/>
            <person name="Hibbett D.S."/>
            <person name="Martin F."/>
        </authorList>
    </citation>
    <scope>NUCLEOTIDE SEQUENCE [LARGE SCALE GENOMIC DNA]</scope>
    <source>
        <strain evidence="3">Zn</strain>
    </source>
</reference>
<proteinExistence type="predicted"/>
<dbReference type="HOGENOM" id="CLU_2688433_0_0_1"/>
<keyword evidence="1" id="KW-0732">Signal</keyword>
<evidence type="ECO:0000313" key="2">
    <source>
        <dbReference type="EMBL" id="KIM96983.1"/>
    </source>
</evidence>
<name>A0A0C3CDF8_OIDMZ</name>
<dbReference type="InParanoid" id="A0A0C3CDF8"/>
<evidence type="ECO:0000313" key="3">
    <source>
        <dbReference type="Proteomes" id="UP000054321"/>
    </source>
</evidence>
<accession>A0A0C3CDF8</accession>
<feature type="signal peptide" evidence="1">
    <location>
        <begin position="1"/>
        <end position="17"/>
    </location>
</feature>
<reference evidence="2 3" key="1">
    <citation type="submission" date="2014-04" db="EMBL/GenBank/DDBJ databases">
        <authorList>
            <consortium name="DOE Joint Genome Institute"/>
            <person name="Kuo A."/>
            <person name="Martino E."/>
            <person name="Perotto S."/>
            <person name="Kohler A."/>
            <person name="Nagy L.G."/>
            <person name="Floudas D."/>
            <person name="Copeland A."/>
            <person name="Barry K.W."/>
            <person name="Cichocki N."/>
            <person name="Veneault-Fourrey C."/>
            <person name="LaButti K."/>
            <person name="Lindquist E.A."/>
            <person name="Lipzen A."/>
            <person name="Lundell T."/>
            <person name="Morin E."/>
            <person name="Murat C."/>
            <person name="Sun H."/>
            <person name="Tunlid A."/>
            <person name="Henrissat B."/>
            <person name="Grigoriev I.V."/>
            <person name="Hibbett D.S."/>
            <person name="Martin F."/>
            <person name="Nordberg H.P."/>
            <person name="Cantor M.N."/>
            <person name="Hua S.X."/>
        </authorList>
    </citation>
    <scope>NUCLEOTIDE SEQUENCE [LARGE SCALE GENOMIC DNA]</scope>
    <source>
        <strain evidence="2 3">Zn</strain>
    </source>
</reference>
<dbReference type="AlphaFoldDB" id="A0A0C3CDF8"/>
<dbReference type="EMBL" id="KN832883">
    <property type="protein sequence ID" value="KIM96983.1"/>
    <property type="molecule type" value="Genomic_DNA"/>
</dbReference>
<dbReference type="Proteomes" id="UP000054321">
    <property type="component" value="Unassembled WGS sequence"/>
</dbReference>
<protein>
    <submittedName>
        <fullName evidence="2">Uncharacterized protein</fullName>
    </submittedName>
</protein>